<evidence type="ECO:0000313" key="2">
    <source>
        <dbReference type="EMBL" id="KAL3758263.1"/>
    </source>
</evidence>
<evidence type="ECO:0000256" key="1">
    <source>
        <dbReference type="SAM" id="MobiDB-lite"/>
    </source>
</evidence>
<dbReference type="EMBL" id="JALLBG020000236">
    <property type="protein sequence ID" value="KAL3758263.1"/>
    <property type="molecule type" value="Genomic_DNA"/>
</dbReference>
<dbReference type="AlphaFoldDB" id="A0ABD3M3F4"/>
<name>A0ABD3M3F4_9STRA</name>
<protein>
    <submittedName>
        <fullName evidence="2">Uncharacterized protein</fullName>
    </submittedName>
</protein>
<feature type="compositionally biased region" description="Low complexity" evidence="1">
    <location>
        <begin position="10"/>
        <end position="32"/>
    </location>
</feature>
<sequence length="507" mass="55653">MDAMPWIGRSHSPSTSSWPTNNSNSTMTSSSNMGAGKHWQPITTLLLLLLSSSLTLCPSCIASTATASFAAAVPRHRPHCRHRLQQLLSHSRGRSCITRQLLLDDNDDHDVHANDDDDDVTTLVQKLEFDFTKDVNNTKRRSFLRHTLTLTSTAFSMATIGAAAPLPANAVKGAAEYDLEYYLRDIFLGNKPEGNVPASSTTSIPPRLPRTLRGAFITNMIDDELSSCIPLQELSKITKIPIPSLSTDIQTLRGKVQSAFRVSHPWNEELVRDEYYFDLTCYAVWKIAAAVIPNDYAKRDLFARNVGRRVLDAIISQSTGNGDGNVLSDKSVEALRRSSSSGRATTNASSCSLTHTVPIIIEILNLFQSSGYCSGYRIGDDDKSSNNYYDSRRSTGSSTTNGVILFDNLDDEEISTQGGSVNCLVSIYDPATLGSALQITGEGSRFVPDFVGTTLAAVWERMLNGDSEGGGGVVISFESYFVDPIYRPNPKDFFPNERLYQFTIARK</sequence>
<evidence type="ECO:0000313" key="3">
    <source>
        <dbReference type="Proteomes" id="UP001530293"/>
    </source>
</evidence>
<comment type="caution">
    <text evidence="2">The sequence shown here is derived from an EMBL/GenBank/DDBJ whole genome shotgun (WGS) entry which is preliminary data.</text>
</comment>
<reference evidence="2 3" key="1">
    <citation type="submission" date="2024-10" db="EMBL/GenBank/DDBJ databases">
        <title>Updated reference genomes for cyclostephanoid diatoms.</title>
        <authorList>
            <person name="Roberts W.R."/>
            <person name="Alverson A.J."/>
        </authorList>
    </citation>
    <scope>NUCLEOTIDE SEQUENCE [LARGE SCALE GENOMIC DNA]</scope>
    <source>
        <strain evidence="2 3">AJA232-27</strain>
    </source>
</reference>
<accession>A0ABD3M3F4</accession>
<dbReference type="Proteomes" id="UP001530293">
    <property type="component" value="Unassembled WGS sequence"/>
</dbReference>
<feature type="region of interest" description="Disordered" evidence="1">
    <location>
        <begin position="1"/>
        <end position="32"/>
    </location>
</feature>
<proteinExistence type="predicted"/>
<gene>
    <name evidence="2" type="ORF">ACHAWU_005344</name>
</gene>
<organism evidence="2 3">
    <name type="scientific">Discostella pseudostelligera</name>
    <dbReference type="NCBI Taxonomy" id="259834"/>
    <lineage>
        <taxon>Eukaryota</taxon>
        <taxon>Sar</taxon>
        <taxon>Stramenopiles</taxon>
        <taxon>Ochrophyta</taxon>
        <taxon>Bacillariophyta</taxon>
        <taxon>Coscinodiscophyceae</taxon>
        <taxon>Thalassiosirophycidae</taxon>
        <taxon>Stephanodiscales</taxon>
        <taxon>Stephanodiscaceae</taxon>
        <taxon>Discostella</taxon>
    </lineage>
</organism>
<keyword evidence="3" id="KW-1185">Reference proteome</keyword>